<dbReference type="EMBL" id="MVGR01000003">
    <property type="protein sequence ID" value="OPF18946.1"/>
    <property type="molecule type" value="Genomic_DNA"/>
</dbReference>
<dbReference type="Gene3D" id="3.40.50.10140">
    <property type="entry name" value="Toll/interleukin-1 receptor homology (TIR) domain"/>
    <property type="match status" value="1"/>
</dbReference>
<dbReference type="InterPro" id="IPR035897">
    <property type="entry name" value="Toll_tir_struct_dom_sf"/>
</dbReference>
<proteinExistence type="predicted"/>
<protein>
    <recommendedName>
        <fullName evidence="2">TIR domain-containing protein</fullName>
    </recommendedName>
</protein>
<comment type="caution">
    <text evidence="3">The sequence shown here is derived from an EMBL/GenBank/DDBJ whole genome shotgun (WGS) entry which is preliminary data.</text>
</comment>
<dbReference type="Proteomes" id="UP000189835">
    <property type="component" value="Unassembled WGS sequence"/>
</dbReference>
<dbReference type="Pfam" id="PF14516">
    <property type="entry name" value="AAA_35"/>
    <property type="match status" value="1"/>
</dbReference>
<gene>
    <name evidence="3" type="ORF">B1L04_05855</name>
</gene>
<dbReference type="SMART" id="SM00255">
    <property type="entry name" value="TIR"/>
    <property type="match status" value="1"/>
</dbReference>
<dbReference type="AlphaFoldDB" id="A0A1V4BWJ8"/>
<dbReference type="Pfam" id="PF13676">
    <property type="entry name" value="TIR_2"/>
    <property type="match status" value="1"/>
</dbReference>
<dbReference type="InterPro" id="IPR000157">
    <property type="entry name" value="TIR_dom"/>
</dbReference>
<dbReference type="Gene3D" id="3.40.50.300">
    <property type="entry name" value="P-loop containing nucleotide triphosphate hydrolases"/>
    <property type="match status" value="1"/>
</dbReference>
<feature type="region of interest" description="Disordered" evidence="1">
    <location>
        <begin position="169"/>
        <end position="192"/>
    </location>
</feature>
<dbReference type="PROSITE" id="PS50104">
    <property type="entry name" value="TIR"/>
    <property type="match status" value="1"/>
</dbReference>
<feature type="domain" description="TIR" evidence="2">
    <location>
        <begin position="11"/>
        <end position="156"/>
    </location>
</feature>
<accession>A0A1V4BWJ8</accession>
<dbReference type="SUPFAM" id="SSF52540">
    <property type="entry name" value="P-loop containing nucleoside triphosphate hydrolases"/>
    <property type="match status" value="1"/>
</dbReference>
<dbReference type="InterPro" id="IPR027417">
    <property type="entry name" value="P-loop_NTPase"/>
</dbReference>
<dbReference type="SUPFAM" id="SSF52200">
    <property type="entry name" value="Toll/Interleukin receptor TIR domain"/>
    <property type="match status" value="1"/>
</dbReference>
<dbReference type="GO" id="GO:0007165">
    <property type="term" value="P:signal transduction"/>
    <property type="evidence" value="ECO:0007669"/>
    <property type="project" value="InterPro"/>
</dbReference>
<evidence type="ECO:0000313" key="4">
    <source>
        <dbReference type="Proteomes" id="UP000189835"/>
    </source>
</evidence>
<organism evidence="3 4">
    <name type="scientific">Microcystis aeruginosa KW</name>
    <dbReference type="NCBI Taxonomy" id="1960155"/>
    <lineage>
        <taxon>Bacteria</taxon>
        <taxon>Bacillati</taxon>
        <taxon>Cyanobacteriota</taxon>
        <taxon>Cyanophyceae</taxon>
        <taxon>Oscillatoriophycideae</taxon>
        <taxon>Chroococcales</taxon>
        <taxon>Microcystaceae</taxon>
        <taxon>Microcystis</taxon>
    </lineage>
</organism>
<sequence>MILPNPDISSTPLDVFISYSHRDEKLRETLGLHLASLQRQGVIKSWHDRKISAGTEWRQAIDENLNSAEIILLLISENFIASDYCYDLEMERAIARHDAGEARVIPIILKPVDWSGAPFGKLQALPKNAKPVTTWSNRGEAFLNIAEGIRHAAMEMATVLTDKQPTVLPEPQQSAKATEMPTQSEPLKPTVTPDKIQQEISLESPEGQVSIDSRFYITSPYEERCYEEIQKPGSLIRIKSPHNMGKSSLMAKVLAQASQLGYRAVTIDLEQTNQKFFDDLDKFMQWFCASVGKPLGVRVKIEEYWDDIFGANDNSTDYFEKYLLEGDDRPLVLAIDNFDRIFKYADIETDLCGLLRGWHESSKIKKLWQKLRLIIVHSQESYAQRDINQSPFNVGLPIELGEFTPEQVQELVARHGLTWTEGELEQFMGLIGGHPYMVRSALYHIAAGDLSLAEFLRTAPTEAGIYSDYLRGHLKTLEDYPELGAAMKLVITSEAPVRLRSEESFKLDSMGLVVRVDNNVKPRCDLYRRYFCDRLGGN</sequence>
<feature type="compositionally biased region" description="Polar residues" evidence="1">
    <location>
        <begin position="171"/>
        <end position="185"/>
    </location>
</feature>
<evidence type="ECO:0000256" key="1">
    <source>
        <dbReference type="SAM" id="MobiDB-lite"/>
    </source>
</evidence>
<reference evidence="3 4" key="1">
    <citation type="submission" date="2017-02" db="EMBL/GenBank/DDBJ databases">
        <title>Genome sequence of Microcystis aeruginosa KW.</title>
        <authorList>
            <person name="Oh H.-M."/>
            <person name="Ahn C.-Y."/>
            <person name="Jeong H."/>
            <person name="Srivastava A."/>
            <person name="Lee H.-G."/>
            <person name="Kang S.-R."/>
        </authorList>
    </citation>
    <scope>NUCLEOTIDE SEQUENCE [LARGE SCALE GENOMIC DNA]</scope>
    <source>
        <strain evidence="3 4">KW</strain>
    </source>
</reference>
<evidence type="ECO:0000259" key="2">
    <source>
        <dbReference type="PROSITE" id="PS50104"/>
    </source>
</evidence>
<dbReference type="RefSeq" id="WP_079206077.1">
    <property type="nucleotide sequence ID" value="NZ_MVGR01000003.1"/>
</dbReference>
<name>A0A1V4BWJ8_MICAE</name>
<evidence type="ECO:0000313" key="3">
    <source>
        <dbReference type="EMBL" id="OPF18946.1"/>
    </source>
</evidence>